<proteinExistence type="predicted"/>
<dbReference type="EMBL" id="JAODUO010001168">
    <property type="protein sequence ID" value="KAK2169935.1"/>
    <property type="molecule type" value="Genomic_DNA"/>
</dbReference>
<gene>
    <name evidence="2" type="ORF">NP493_1168g00003</name>
</gene>
<dbReference type="Proteomes" id="UP001209878">
    <property type="component" value="Unassembled WGS sequence"/>
</dbReference>
<evidence type="ECO:0000256" key="1">
    <source>
        <dbReference type="SAM" id="Phobius"/>
    </source>
</evidence>
<feature type="transmembrane region" description="Helical" evidence="1">
    <location>
        <begin position="67"/>
        <end position="87"/>
    </location>
</feature>
<keyword evidence="3" id="KW-1185">Reference proteome</keyword>
<keyword evidence="1" id="KW-0812">Transmembrane</keyword>
<keyword evidence="1" id="KW-0472">Membrane</keyword>
<dbReference type="AlphaFoldDB" id="A0AAD9KFQ1"/>
<name>A0AAD9KFQ1_RIDPI</name>
<evidence type="ECO:0000313" key="3">
    <source>
        <dbReference type="Proteomes" id="UP001209878"/>
    </source>
</evidence>
<reference evidence="2" key="1">
    <citation type="journal article" date="2023" name="Mol. Biol. Evol.">
        <title>Third-Generation Sequencing Reveals the Adaptive Role of the Epigenome in Three Deep-Sea Polychaetes.</title>
        <authorList>
            <person name="Perez M."/>
            <person name="Aroh O."/>
            <person name="Sun Y."/>
            <person name="Lan Y."/>
            <person name="Juniper S.K."/>
            <person name="Young C.R."/>
            <person name="Angers B."/>
            <person name="Qian P.Y."/>
        </authorList>
    </citation>
    <scope>NUCLEOTIDE SEQUENCE</scope>
    <source>
        <strain evidence="2">R07B-5</strain>
    </source>
</reference>
<organism evidence="2 3">
    <name type="scientific">Ridgeia piscesae</name>
    <name type="common">Tubeworm</name>
    <dbReference type="NCBI Taxonomy" id="27915"/>
    <lineage>
        <taxon>Eukaryota</taxon>
        <taxon>Metazoa</taxon>
        <taxon>Spiralia</taxon>
        <taxon>Lophotrochozoa</taxon>
        <taxon>Annelida</taxon>
        <taxon>Polychaeta</taxon>
        <taxon>Sedentaria</taxon>
        <taxon>Canalipalpata</taxon>
        <taxon>Sabellida</taxon>
        <taxon>Siboglinidae</taxon>
        <taxon>Ridgeia</taxon>
    </lineage>
</organism>
<comment type="caution">
    <text evidence="2">The sequence shown here is derived from an EMBL/GenBank/DDBJ whole genome shotgun (WGS) entry which is preliminary data.</text>
</comment>
<accession>A0AAD9KFQ1</accession>
<keyword evidence="1" id="KW-1133">Transmembrane helix</keyword>
<evidence type="ECO:0000313" key="2">
    <source>
        <dbReference type="EMBL" id="KAK2169935.1"/>
    </source>
</evidence>
<feature type="transmembrane region" description="Helical" evidence="1">
    <location>
        <begin position="39"/>
        <end position="60"/>
    </location>
</feature>
<protein>
    <submittedName>
        <fullName evidence="2">Uncharacterized protein</fullName>
    </submittedName>
</protein>
<sequence length="145" mass="16107">MIFILAANLTVTAAMTAACQPLMVTNQKRSFTRSSYDVFLPYVVIIVFGVIVSSSCCLSATRVGAYAVLYVLPSSVVCQLYLTSGILRQMHVLPPVVEVCNRKTTTQIRLCYLSRQSVTNACVLLPTQHHTRVEPTLLWEIGHWT</sequence>